<keyword evidence="2" id="KW-1185">Reference proteome</keyword>
<evidence type="ECO:0000313" key="2">
    <source>
        <dbReference type="Proteomes" id="UP000193224"/>
    </source>
</evidence>
<evidence type="ECO:0000313" key="1">
    <source>
        <dbReference type="EMBL" id="SMC12885.1"/>
    </source>
</evidence>
<accession>A0A1X7BTG4</accession>
<proteinExistence type="predicted"/>
<dbReference type="RefSeq" id="WP_139836407.1">
    <property type="nucleotide sequence ID" value="NZ_FWXB01000010.1"/>
</dbReference>
<gene>
    <name evidence="1" type="ORF">ROA7745_02718</name>
</gene>
<dbReference type="EMBL" id="FWXB01000010">
    <property type="protein sequence ID" value="SMC12885.1"/>
    <property type="molecule type" value="Genomic_DNA"/>
</dbReference>
<name>A0A1X7BTG4_9RHOB</name>
<dbReference type="AlphaFoldDB" id="A0A1X7BTG4"/>
<reference evidence="1 2" key="1">
    <citation type="submission" date="2017-03" db="EMBL/GenBank/DDBJ databases">
        <authorList>
            <person name="Afonso C.L."/>
            <person name="Miller P.J."/>
            <person name="Scott M.A."/>
            <person name="Spackman E."/>
            <person name="Goraichik I."/>
            <person name="Dimitrov K.M."/>
            <person name="Suarez D.L."/>
            <person name="Swayne D.E."/>
        </authorList>
    </citation>
    <scope>NUCLEOTIDE SEQUENCE [LARGE SCALE GENOMIC DNA]</scope>
    <source>
        <strain evidence="1 2">CECT 7745</strain>
    </source>
</reference>
<organism evidence="1 2">
    <name type="scientific">Roseovarius aestuarii</name>
    <dbReference type="NCBI Taxonomy" id="475083"/>
    <lineage>
        <taxon>Bacteria</taxon>
        <taxon>Pseudomonadati</taxon>
        <taxon>Pseudomonadota</taxon>
        <taxon>Alphaproteobacteria</taxon>
        <taxon>Rhodobacterales</taxon>
        <taxon>Roseobacteraceae</taxon>
        <taxon>Roseovarius</taxon>
    </lineage>
</organism>
<protein>
    <submittedName>
        <fullName evidence="1">Uncharacterized protein</fullName>
    </submittedName>
</protein>
<sequence>MSVRYGFKLEAYLYSFRNYFPQKVQTGREFAKLLVSEHAKGNLKSIPYGTQEVSAAEVTVSNDELSILFHLYDPLIPDPDYVDKNNGQIRTAQRRKGEEPARSAHMIMDVSPKHEADRAYPVGLENAEYLSRTLVSRYLNDSLDKLTSSQELWVSKTGKEDQKSSRRN</sequence>
<dbReference type="Proteomes" id="UP000193224">
    <property type="component" value="Unassembled WGS sequence"/>
</dbReference>
<dbReference type="OrthoDB" id="9787147at2"/>